<sequence length="78" mass="9046">MILSVVHLKTKYLFCIFNYFSILIQIKTTPISEIASLMTNLGMNNMSVIKWIHEFEREKKGNRAKLVTFPVELTNIAL</sequence>
<name>A0A3A9JYI1_9BACI</name>
<proteinExistence type="predicted"/>
<comment type="caution">
    <text evidence="1">The sequence shown here is derived from an EMBL/GenBank/DDBJ whole genome shotgun (WGS) entry which is preliminary data.</text>
</comment>
<dbReference type="Proteomes" id="UP000281498">
    <property type="component" value="Unassembled WGS sequence"/>
</dbReference>
<organism evidence="1 2">
    <name type="scientific">Salipaludibacillus neizhouensis</name>
    <dbReference type="NCBI Taxonomy" id="885475"/>
    <lineage>
        <taxon>Bacteria</taxon>
        <taxon>Bacillati</taxon>
        <taxon>Bacillota</taxon>
        <taxon>Bacilli</taxon>
        <taxon>Bacillales</taxon>
        <taxon>Bacillaceae</taxon>
    </lineage>
</organism>
<protein>
    <submittedName>
        <fullName evidence="1">Uncharacterized protein</fullName>
    </submittedName>
</protein>
<gene>
    <name evidence="1" type="ORF">CR203_20265</name>
</gene>
<dbReference type="EMBL" id="PDOE01000015">
    <property type="protein sequence ID" value="RKL65537.1"/>
    <property type="molecule type" value="Genomic_DNA"/>
</dbReference>
<evidence type="ECO:0000313" key="1">
    <source>
        <dbReference type="EMBL" id="RKL65537.1"/>
    </source>
</evidence>
<reference evidence="1 2" key="1">
    <citation type="submission" date="2017-10" db="EMBL/GenBank/DDBJ databases">
        <title>Bacillus sp. nov., a halophilic bacterium isolated from a Keqin Lake.</title>
        <authorList>
            <person name="Wang H."/>
        </authorList>
    </citation>
    <scope>NUCLEOTIDE SEQUENCE [LARGE SCALE GENOMIC DNA]</scope>
    <source>
        <strain evidence="1 2">KCTC 13187</strain>
    </source>
</reference>
<keyword evidence="2" id="KW-1185">Reference proteome</keyword>
<dbReference type="AlphaFoldDB" id="A0A3A9JYI1"/>
<evidence type="ECO:0000313" key="2">
    <source>
        <dbReference type="Proteomes" id="UP000281498"/>
    </source>
</evidence>
<accession>A0A3A9JYI1</accession>